<evidence type="ECO:0000313" key="14">
    <source>
        <dbReference type="Proteomes" id="UP000621266"/>
    </source>
</evidence>
<gene>
    <name evidence="13" type="ORF">GCU69_01060</name>
</gene>
<proteinExistence type="inferred from homology"/>
<keyword evidence="14" id="KW-1185">Reference proteome</keyword>
<comment type="subcellular location">
    <subcellularLocation>
        <location evidence="1">Cytoplasm</location>
    </subcellularLocation>
</comment>
<dbReference type="Pfam" id="PF01135">
    <property type="entry name" value="PCMT"/>
    <property type="match status" value="1"/>
</dbReference>
<dbReference type="EMBL" id="WHPN01000025">
    <property type="protein sequence ID" value="KAF4410982.1"/>
    <property type="molecule type" value="Genomic_DNA"/>
</dbReference>
<dbReference type="Proteomes" id="UP000621266">
    <property type="component" value="Unassembled WGS sequence"/>
</dbReference>
<evidence type="ECO:0000256" key="1">
    <source>
        <dbReference type="ARBA" id="ARBA00004496"/>
    </source>
</evidence>
<name>A0ABQ7FPX9_9ACTN</name>
<dbReference type="PANTHER" id="PTHR11579:SF0">
    <property type="entry name" value="PROTEIN-L-ISOASPARTATE(D-ASPARTATE) O-METHYLTRANSFERASE"/>
    <property type="match status" value="1"/>
</dbReference>
<dbReference type="CDD" id="cd02440">
    <property type="entry name" value="AdoMet_MTases"/>
    <property type="match status" value="1"/>
</dbReference>
<evidence type="ECO:0000256" key="3">
    <source>
        <dbReference type="ARBA" id="ARBA00011890"/>
    </source>
</evidence>
<evidence type="ECO:0000256" key="5">
    <source>
        <dbReference type="ARBA" id="ARBA00022490"/>
    </source>
</evidence>
<keyword evidence="6" id="KW-0489">Methyltransferase</keyword>
<evidence type="ECO:0000256" key="2">
    <source>
        <dbReference type="ARBA" id="ARBA00005369"/>
    </source>
</evidence>
<dbReference type="SUPFAM" id="SSF53335">
    <property type="entry name" value="S-adenosyl-L-methionine-dependent methyltransferases"/>
    <property type="match status" value="1"/>
</dbReference>
<keyword evidence="5" id="KW-0963">Cytoplasm</keyword>
<accession>A0ABQ7FPX9</accession>
<evidence type="ECO:0000256" key="8">
    <source>
        <dbReference type="ARBA" id="ARBA00022691"/>
    </source>
</evidence>
<evidence type="ECO:0000256" key="10">
    <source>
        <dbReference type="ARBA" id="ARBA00031323"/>
    </source>
</evidence>
<comment type="caution">
    <text evidence="13">The sequence shown here is derived from an EMBL/GenBank/DDBJ whole genome shotgun (WGS) entry which is preliminary data.</text>
</comment>
<reference evidence="13 14" key="1">
    <citation type="submission" date="2019-10" db="EMBL/GenBank/DDBJ databases">
        <title>Streptomyces tenebrisbrunneis sp.nov., an endogenous actinomycete isolated from of Lycium ruthenicum.</title>
        <authorList>
            <person name="Ma L."/>
        </authorList>
    </citation>
    <scope>NUCLEOTIDE SEQUENCE [LARGE SCALE GENOMIC DNA]</scope>
    <source>
        <strain evidence="13 14">TRM 66187</strain>
    </source>
</reference>
<organism evidence="13 14">
    <name type="scientific">Streptomyces lycii</name>
    <dbReference type="NCBI Taxonomy" id="2654337"/>
    <lineage>
        <taxon>Bacteria</taxon>
        <taxon>Bacillati</taxon>
        <taxon>Actinomycetota</taxon>
        <taxon>Actinomycetes</taxon>
        <taxon>Kitasatosporales</taxon>
        <taxon>Streptomycetaceae</taxon>
        <taxon>Streptomyces</taxon>
    </lineage>
</organism>
<feature type="region of interest" description="Disordered" evidence="12">
    <location>
        <begin position="253"/>
        <end position="283"/>
    </location>
</feature>
<keyword evidence="7" id="KW-0808">Transferase</keyword>
<evidence type="ECO:0000256" key="7">
    <source>
        <dbReference type="ARBA" id="ARBA00022679"/>
    </source>
</evidence>
<protein>
    <recommendedName>
        <fullName evidence="4">Protein-L-isoaspartate O-methyltransferase</fullName>
        <ecNumber evidence="3">2.1.1.77</ecNumber>
    </recommendedName>
    <alternativeName>
        <fullName evidence="11">L-isoaspartyl protein carboxyl methyltransferase</fullName>
    </alternativeName>
    <alternativeName>
        <fullName evidence="9">Protein L-isoaspartyl methyltransferase</fullName>
    </alternativeName>
    <alternativeName>
        <fullName evidence="10">Protein-beta-aspartate methyltransferase</fullName>
    </alternativeName>
</protein>
<evidence type="ECO:0000256" key="9">
    <source>
        <dbReference type="ARBA" id="ARBA00030757"/>
    </source>
</evidence>
<keyword evidence="8" id="KW-0949">S-adenosyl-L-methionine</keyword>
<evidence type="ECO:0000256" key="11">
    <source>
        <dbReference type="ARBA" id="ARBA00031350"/>
    </source>
</evidence>
<sequence>MQQPSAAEEAGRLGLACELVAKRTLDSDWLPAFEAVPRHLFVPDVIWPGSASGDRPCDRVVRGEDPAAWWTAVHTDVPITTQWDDGAYTGPGTGKVPTCSNSMPSMVFSMLRALAVEEGGRILEIGTGTGWNAALLAHRAGGANVVTVEVDDGLAASARSRLEAAAARTGDTVPVTVVGDGADGHPALVPYSRVIATCSVERVPAQWLAQCAPGAVIVVPWGPAYGGEGIARLTVREDGSADGPFTASSAFMRLRGQREDRPPPGAYLSRPWPGGGRRSSTGLSPELVGGWSAMFAIGVRVPGLFCRTGGRRRDGSYRMWLYDTGVTSWATADHTPGRDAYSVVQSGPRALWDELEAAWDWWQGHGEPGFDRFTLTVSAEGEQRIALDEESWVV</sequence>
<dbReference type="PANTHER" id="PTHR11579">
    <property type="entry name" value="PROTEIN-L-ISOASPARTATE O-METHYLTRANSFERASE"/>
    <property type="match status" value="1"/>
</dbReference>
<evidence type="ECO:0000256" key="12">
    <source>
        <dbReference type="SAM" id="MobiDB-lite"/>
    </source>
</evidence>
<comment type="similarity">
    <text evidence="2">Belongs to the methyltransferase superfamily. L-isoaspartyl/D-aspartyl protein methyltransferase family.</text>
</comment>
<dbReference type="Gene3D" id="3.40.50.150">
    <property type="entry name" value="Vaccinia Virus protein VP39"/>
    <property type="match status" value="1"/>
</dbReference>
<dbReference type="InterPro" id="IPR029063">
    <property type="entry name" value="SAM-dependent_MTases_sf"/>
</dbReference>
<dbReference type="EC" id="2.1.1.77" evidence="3"/>
<evidence type="ECO:0000256" key="4">
    <source>
        <dbReference type="ARBA" id="ARBA00013346"/>
    </source>
</evidence>
<dbReference type="InterPro" id="IPR000682">
    <property type="entry name" value="PCMT"/>
</dbReference>
<evidence type="ECO:0000256" key="6">
    <source>
        <dbReference type="ARBA" id="ARBA00022603"/>
    </source>
</evidence>
<evidence type="ECO:0000313" key="13">
    <source>
        <dbReference type="EMBL" id="KAF4410982.1"/>
    </source>
</evidence>